<proteinExistence type="predicted"/>
<reference evidence="1 2" key="1">
    <citation type="submission" date="2019-01" db="EMBL/GenBank/DDBJ databases">
        <title>Zoogloea oleivorans genome sequencing and assembly.</title>
        <authorList>
            <person name="Tancsics A."/>
            <person name="Farkas M."/>
            <person name="Kriszt B."/>
            <person name="Maroti G."/>
            <person name="Horvath B."/>
        </authorList>
    </citation>
    <scope>NUCLEOTIDE SEQUENCE [LARGE SCALE GENOMIC DNA]</scope>
    <source>
        <strain evidence="1 2">Buc</strain>
    </source>
</reference>
<organism evidence="1 2">
    <name type="scientific">Zoogloea oleivorans</name>
    <dbReference type="NCBI Taxonomy" id="1552750"/>
    <lineage>
        <taxon>Bacteria</taxon>
        <taxon>Pseudomonadati</taxon>
        <taxon>Pseudomonadota</taxon>
        <taxon>Betaproteobacteria</taxon>
        <taxon>Rhodocyclales</taxon>
        <taxon>Zoogloeaceae</taxon>
        <taxon>Zoogloea</taxon>
    </lineage>
</organism>
<name>A0A6C2CBF6_9RHOO</name>
<protein>
    <submittedName>
        <fullName evidence="1">Uncharacterized protein</fullName>
    </submittedName>
</protein>
<evidence type="ECO:0000313" key="2">
    <source>
        <dbReference type="Proteomes" id="UP000389128"/>
    </source>
</evidence>
<keyword evidence="2" id="KW-1185">Reference proteome</keyword>
<accession>A0A6C2CBF6</accession>
<comment type="caution">
    <text evidence="1">The sequence shown here is derived from an EMBL/GenBank/DDBJ whole genome shotgun (WGS) entry which is preliminary data.</text>
</comment>
<evidence type="ECO:0000313" key="1">
    <source>
        <dbReference type="EMBL" id="TYC51420.1"/>
    </source>
</evidence>
<sequence>MSDEAKTYGHLFEVDHDAALREKFASGQGVIELQPDMNDAMLLAVVKQAVSICDGKPFLVVPATA</sequence>
<dbReference type="EMBL" id="SDKK01000041">
    <property type="protein sequence ID" value="TYC51420.1"/>
    <property type="molecule type" value="Genomic_DNA"/>
</dbReference>
<dbReference type="Proteomes" id="UP000389128">
    <property type="component" value="Unassembled WGS sequence"/>
</dbReference>
<dbReference type="AlphaFoldDB" id="A0A6C2CBF6"/>
<gene>
    <name evidence="1" type="ORF">ETQ85_24350</name>
</gene>